<dbReference type="Proteomes" id="UP000682733">
    <property type="component" value="Unassembled WGS sequence"/>
</dbReference>
<dbReference type="EMBL" id="CAJNOQ010000513">
    <property type="protein sequence ID" value="CAF0809919.1"/>
    <property type="molecule type" value="Genomic_DNA"/>
</dbReference>
<dbReference type="GO" id="GO:0030154">
    <property type="term" value="P:cell differentiation"/>
    <property type="evidence" value="ECO:0007669"/>
    <property type="project" value="TreeGrafter"/>
</dbReference>
<proteinExistence type="inferred from homology"/>
<feature type="domain" description="MH2" evidence="9">
    <location>
        <begin position="201"/>
        <end position="404"/>
    </location>
</feature>
<accession>A0A813TIP2</accession>
<feature type="domain" description="MH1" evidence="8">
    <location>
        <begin position="7"/>
        <end position="137"/>
    </location>
</feature>
<sequence length="404" mass="47056">MSNSPFPALPHVLMGKIVSWKHSNEECNHGEKAVEFLIKKLKSKKGVLDDLANILIDPNQPISKCITIPNSSDKRIQIGYKKYFPHVLYCRLWRWADLQNHHELKAKDYCQYSFSQSKTDVCINPYHYDRIYSTVLPSIIIPRMDENFSTYQELPYDHSIVNNYYPQECDSLNSIQNVYPVQVQYDDQTLSSSYSSCIQKWCTLAYYEYFDRVGEKYNVTTPFVYVDGYTSPLNTYPNRFSLGVISNVQRRSEVKKVRSIIKDGIELSQTCFGDVYVRNLSYTSSIYVRSILYNRLNGFRDTTVCKILPNSRSNIVLNNQLLFKYDYFKQLLIQSMPLSYDYVNELSKLCSIRLSFVKGWGSDYAQSDITSTPCWLEIQLNKPLLEIDHILQQIEPQGFITSFS</sequence>
<dbReference type="PROSITE" id="PS51076">
    <property type="entry name" value="MH2"/>
    <property type="match status" value="1"/>
</dbReference>
<dbReference type="PROSITE" id="PS51075">
    <property type="entry name" value="MH1"/>
    <property type="match status" value="1"/>
</dbReference>
<dbReference type="EMBL" id="CAJNOK010003638">
    <property type="protein sequence ID" value="CAF0908930.1"/>
    <property type="molecule type" value="Genomic_DNA"/>
</dbReference>
<dbReference type="GO" id="GO:0070411">
    <property type="term" value="F:I-SMAD binding"/>
    <property type="evidence" value="ECO:0007669"/>
    <property type="project" value="TreeGrafter"/>
</dbReference>
<dbReference type="GO" id="GO:0030509">
    <property type="term" value="P:BMP signaling pathway"/>
    <property type="evidence" value="ECO:0007669"/>
    <property type="project" value="TreeGrafter"/>
</dbReference>
<evidence type="ECO:0000256" key="5">
    <source>
        <dbReference type="ARBA" id="ARBA00023163"/>
    </source>
</evidence>
<dbReference type="InterPro" id="IPR001132">
    <property type="entry name" value="SMAD_dom_Dwarfin-type"/>
</dbReference>
<keyword evidence="5 7" id="KW-0804">Transcription</keyword>
<dbReference type="GO" id="GO:0000981">
    <property type="term" value="F:DNA-binding transcription factor activity, RNA polymerase II-specific"/>
    <property type="evidence" value="ECO:0007669"/>
    <property type="project" value="TreeGrafter"/>
</dbReference>
<dbReference type="Gene3D" id="3.90.520.10">
    <property type="entry name" value="SMAD MH1 domain"/>
    <property type="match status" value="1"/>
</dbReference>
<dbReference type="Proteomes" id="UP000663829">
    <property type="component" value="Unassembled WGS sequence"/>
</dbReference>
<dbReference type="Proteomes" id="UP000677228">
    <property type="component" value="Unassembled WGS sequence"/>
</dbReference>
<dbReference type="AlphaFoldDB" id="A0A813TIP2"/>
<dbReference type="InterPro" id="IPR017855">
    <property type="entry name" value="SMAD-like_dom_sf"/>
</dbReference>
<dbReference type="Gene3D" id="2.60.200.10">
    <property type="match status" value="1"/>
</dbReference>
<evidence type="ECO:0000259" key="9">
    <source>
        <dbReference type="PROSITE" id="PS51076"/>
    </source>
</evidence>
<name>A0A813TIP2_9BILA</name>
<dbReference type="SUPFAM" id="SSF56366">
    <property type="entry name" value="SMAD MH1 domain"/>
    <property type="match status" value="1"/>
</dbReference>
<dbReference type="GO" id="GO:0000978">
    <property type="term" value="F:RNA polymerase II cis-regulatory region sequence-specific DNA binding"/>
    <property type="evidence" value="ECO:0007669"/>
    <property type="project" value="TreeGrafter"/>
</dbReference>
<protein>
    <recommendedName>
        <fullName evidence="7">Mothers against decapentaplegic homolog</fullName>
        <shortName evidence="7">MAD homolog</shortName>
        <shortName evidence="7">Mothers against DPP homolog</shortName>
    </recommendedName>
    <alternativeName>
        <fullName evidence="7">SMAD family member</fullName>
    </alternativeName>
</protein>
<dbReference type="EMBL" id="CAJOBA010003639">
    <property type="protein sequence ID" value="CAF3688263.1"/>
    <property type="molecule type" value="Genomic_DNA"/>
</dbReference>
<dbReference type="InterPro" id="IPR013790">
    <property type="entry name" value="Dwarfin"/>
</dbReference>
<dbReference type="GO" id="GO:0009653">
    <property type="term" value="P:anatomical structure morphogenesis"/>
    <property type="evidence" value="ECO:0007669"/>
    <property type="project" value="TreeGrafter"/>
</dbReference>
<evidence type="ECO:0000259" key="8">
    <source>
        <dbReference type="PROSITE" id="PS51075"/>
    </source>
</evidence>
<comment type="similarity">
    <text evidence="1 7">Belongs to the dwarfin/SMAD family.</text>
</comment>
<dbReference type="SMART" id="SM00523">
    <property type="entry name" value="DWA"/>
    <property type="match status" value="1"/>
</dbReference>
<evidence type="ECO:0000313" key="14">
    <source>
        <dbReference type="Proteomes" id="UP000663829"/>
    </source>
</evidence>
<keyword evidence="14" id="KW-1185">Reference proteome</keyword>
<comment type="subcellular location">
    <subcellularLocation>
        <location evidence="7">Cytoplasm</location>
    </subcellularLocation>
    <subcellularLocation>
        <location evidence="7">Nucleus</location>
    </subcellularLocation>
</comment>
<gene>
    <name evidence="10" type="ORF">GPM918_LOCUS3973</name>
    <name evidence="11" type="ORF">OVA965_LOCUS10018</name>
    <name evidence="12" type="ORF">SRO942_LOCUS3973</name>
    <name evidence="13" type="ORF">TMI583_LOCUS10014</name>
</gene>
<keyword evidence="4 7" id="KW-0805">Transcription regulation</keyword>
<organism evidence="10 14">
    <name type="scientific">Didymodactylos carnosus</name>
    <dbReference type="NCBI Taxonomy" id="1234261"/>
    <lineage>
        <taxon>Eukaryota</taxon>
        <taxon>Metazoa</taxon>
        <taxon>Spiralia</taxon>
        <taxon>Gnathifera</taxon>
        <taxon>Rotifera</taxon>
        <taxon>Eurotatoria</taxon>
        <taxon>Bdelloidea</taxon>
        <taxon>Philodinida</taxon>
        <taxon>Philodinidae</taxon>
        <taxon>Didymodactylos</taxon>
    </lineage>
</organism>
<evidence type="ECO:0000313" key="13">
    <source>
        <dbReference type="EMBL" id="CAF3688263.1"/>
    </source>
</evidence>
<evidence type="ECO:0000313" key="12">
    <source>
        <dbReference type="EMBL" id="CAF3595498.1"/>
    </source>
</evidence>
<dbReference type="InterPro" id="IPR036578">
    <property type="entry name" value="SMAD_MH1_sf"/>
</dbReference>
<dbReference type="SMART" id="SM00524">
    <property type="entry name" value="DWB"/>
    <property type="match status" value="1"/>
</dbReference>
<evidence type="ECO:0000256" key="6">
    <source>
        <dbReference type="ARBA" id="ARBA00023242"/>
    </source>
</evidence>
<dbReference type="GO" id="GO:0046872">
    <property type="term" value="F:metal ion binding"/>
    <property type="evidence" value="ECO:0007669"/>
    <property type="project" value="UniProtKB-KW"/>
</dbReference>
<evidence type="ECO:0000256" key="3">
    <source>
        <dbReference type="ARBA" id="ARBA00022833"/>
    </source>
</evidence>
<dbReference type="PANTHER" id="PTHR13703">
    <property type="entry name" value="SMAD"/>
    <property type="match status" value="1"/>
</dbReference>
<evidence type="ECO:0000256" key="7">
    <source>
        <dbReference type="RuleBase" id="RU361195"/>
    </source>
</evidence>
<evidence type="ECO:0000256" key="2">
    <source>
        <dbReference type="ARBA" id="ARBA00022723"/>
    </source>
</evidence>
<evidence type="ECO:0000313" key="11">
    <source>
        <dbReference type="EMBL" id="CAF0908930.1"/>
    </source>
</evidence>
<evidence type="ECO:0000313" key="10">
    <source>
        <dbReference type="EMBL" id="CAF0809919.1"/>
    </source>
</evidence>
<reference evidence="10" key="1">
    <citation type="submission" date="2021-02" db="EMBL/GenBank/DDBJ databases">
        <authorList>
            <person name="Nowell W R."/>
        </authorList>
    </citation>
    <scope>NUCLEOTIDE SEQUENCE</scope>
</reference>
<dbReference type="GO" id="GO:0060395">
    <property type="term" value="P:SMAD protein signal transduction"/>
    <property type="evidence" value="ECO:0007669"/>
    <property type="project" value="TreeGrafter"/>
</dbReference>
<dbReference type="GO" id="GO:0071144">
    <property type="term" value="C:heteromeric SMAD protein complex"/>
    <property type="evidence" value="ECO:0007669"/>
    <property type="project" value="TreeGrafter"/>
</dbReference>
<keyword evidence="3" id="KW-0862">Zinc</keyword>
<dbReference type="OrthoDB" id="5794312at2759"/>
<dbReference type="EMBL" id="CAJOBC010000513">
    <property type="protein sequence ID" value="CAF3595498.1"/>
    <property type="molecule type" value="Genomic_DNA"/>
</dbReference>
<evidence type="ECO:0000256" key="4">
    <source>
        <dbReference type="ARBA" id="ARBA00023015"/>
    </source>
</evidence>
<comment type="caution">
    <text evidence="10">The sequence shown here is derived from an EMBL/GenBank/DDBJ whole genome shotgun (WGS) entry which is preliminary data.</text>
</comment>
<dbReference type="InterPro" id="IPR013019">
    <property type="entry name" value="MAD_homology_MH1"/>
</dbReference>
<dbReference type="Pfam" id="PF03165">
    <property type="entry name" value="MH1"/>
    <property type="match status" value="1"/>
</dbReference>
<keyword evidence="6 7" id="KW-0539">Nucleus</keyword>
<dbReference type="InterPro" id="IPR008984">
    <property type="entry name" value="SMAD_FHA_dom_sf"/>
</dbReference>
<dbReference type="GO" id="GO:0005737">
    <property type="term" value="C:cytoplasm"/>
    <property type="evidence" value="ECO:0007669"/>
    <property type="project" value="UniProtKB-SubCell"/>
</dbReference>
<evidence type="ECO:0000256" key="1">
    <source>
        <dbReference type="ARBA" id="ARBA00005545"/>
    </source>
</evidence>
<dbReference type="SUPFAM" id="SSF49879">
    <property type="entry name" value="SMAD/FHA domain"/>
    <property type="match status" value="1"/>
</dbReference>
<dbReference type="Proteomes" id="UP000681722">
    <property type="component" value="Unassembled WGS sequence"/>
</dbReference>
<keyword evidence="2" id="KW-0479">Metal-binding</keyword>
<dbReference type="Pfam" id="PF03166">
    <property type="entry name" value="MH2"/>
    <property type="match status" value="1"/>
</dbReference>
<keyword evidence="7" id="KW-0963">Cytoplasm</keyword>
<dbReference type="InterPro" id="IPR003619">
    <property type="entry name" value="MAD_homology1_Dwarfin-type"/>
</dbReference>